<dbReference type="AlphaFoldDB" id="A0A162LZB7"/>
<dbReference type="InterPro" id="IPR046532">
    <property type="entry name" value="DUF6597"/>
</dbReference>
<organism evidence="3 4">
    <name type="scientific">Tistrella mobilis</name>
    <dbReference type="NCBI Taxonomy" id="171437"/>
    <lineage>
        <taxon>Bacteria</taxon>
        <taxon>Pseudomonadati</taxon>
        <taxon>Pseudomonadota</taxon>
        <taxon>Alphaproteobacteria</taxon>
        <taxon>Geminicoccales</taxon>
        <taxon>Geminicoccaceae</taxon>
        <taxon>Tistrella</taxon>
    </lineage>
</organism>
<dbReference type="RefSeq" id="WP_062761359.1">
    <property type="nucleotide sequence ID" value="NZ_CP121045.1"/>
</dbReference>
<evidence type="ECO:0000256" key="1">
    <source>
        <dbReference type="SAM" id="MobiDB-lite"/>
    </source>
</evidence>
<feature type="region of interest" description="Disordered" evidence="1">
    <location>
        <begin position="256"/>
        <end position="278"/>
    </location>
</feature>
<comment type="caution">
    <text evidence="3">The sequence shown here is derived from an EMBL/GenBank/DDBJ whole genome shotgun (WGS) entry which is preliminary data.</text>
</comment>
<dbReference type="Pfam" id="PF20240">
    <property type="entry name" value="DUF6597"/>
    <property type="match status" value="1"/>
</dbReference>
<protein>
    <recommendedName>
        <fullName evidence="2">HTH araC/xylS-type domain-containing protein</fullName>
    </recommendedName>
</protein>
<dbReference type="Gene3D" id="1.10.10.60">
    <property type="entry name" value="Homeodomain-like"/>
    <property type="match status" value="1"/>
</dbReference>
<dbReference type="PROSITE" id="PS01124">
    <property type="entry name" value="HTH_ARAC_FAMILY_2"/>
    <property type="match status" value="1"/>
</dbReference>
<sequence>MTDTGGAAYVETPPPPALGGLVRAVWSSRTAAGPAAPFRVLPDGCMDLILAWGGGADPELILAGTDPVARMVDHRPGRQRLGLRFRPGCLGALIDCTPRDLLGQSPDAAPLLPQPLRDAARHLLDRPDDARSRRALAAALAGLAETRRRHLPGPALAAALAALDAPALVGPTAAAHGFGQRRFDRAIRRATGLSPRHLARIFRLQRLLAAVMADPTISLAELAVSANFADQPHMTRETRALTGLSTGRLLAELGVRKLQDADPARGQTDPVSNPGERP</sequence>
<dbReference type="GO" id="GO:0003700">
    <property type="term" value="F:DNA-binding transcription factor activity"/>
    <property type="evidence" value="ECO:0007669"/>
    <property type="project" value="InterPro"/>
</dbReference>
<accession>A0A162LZB7</accession>
<dbReference type="Pfam" id="PF12833">
    <property type="entry name" value="HTH_18"/>
    <property type="match status" value="1"/>
</dbReference>
<evidence type="ECO:0000259" key="2">
    <source>
        <dbReference type="PROSITE" id="PS01124"/>
    </source>
</evidence>
<evidence type="ECO:0000313" key="4">
    <source>
        <dbReference type="Proteomes" id="UP000075787"/>
    </source>
</evidence>
<feature type="domain" description="HTH araC/xylS-type" evidence="2">
    <location>
        <begin position="173"/>
        <end position="252"/>
    </location>
</feature>
<proteinExistence type="predicted"/>
<dbReference type="GO" id="GO:0043565">
    <property type="term" value="F:sequence-specific DNA binding"/>
    <property type="evidence" value="ECO:0007669"/>
    <property type="project" value="InterPro"/>
</dbReference>
<name>A0A162LZB7_9PROT</name>
<dbReference type="InterPro" id="IPR018060">
    <property type="entry name" value="HTH_AraC"/>
</dbReference>
<reference evidence="3 4" key="1">
    <citation type="submission" date="2015-12" db="EMBL/GenBank/DDBJ databases">
        <title>Genome sequence of Tistrella mobilis MCCC 1A02139.</title>
        <authorList>
            <person name="Lu L."/>
            <person name="Lai Q."/>
            <person name="Shao Z."/>
            <person name="Qian P."/>
        </authorList>
    </citation>
    <scope>NUCLEOTIDE SEQUENCE [LARGE SCALE GENOMIC DNA]</scope>
    <source>
        <strain evidence="3 4">MCCC 1A02139</strain>
    </source>
</reference>
<dbReference type="GeneID" id="97243491"/>
<dbReference type="OrthoDB" id="2559672at2"/>
<dbReference type="SMART" id="SM00342">
    <property type="entry name" value="HTH_ARAC"/>
    <property type="match status" value="1"/>
</dbReference>
<gene>
    <name evidence="3" type="ORF">AUP44_19505</name>
</gene>
<dbReference type="Proteomes" id="UP000075787">
    <property type="component" value="Unassembled WGS sequence"/>
</dbReference>
<evidence type="ECO:0000313" key="3">
    <source>
        <dbReference type="EMBL" id="KYO57621.1"/>
    </source>
</evidence>
<dbReference type="EMBL" id="LPZR01000011">
    <property type="protein sequence ID" value="KYO57621.1"/>
    <property type="molecule type" value="Genomic_DNA"/>
</dbReference>